<dbReference type="InterPro" id="IPR027039">
    <property type="entry name" value="Crtac1"/>
</dbReference>
<dbReference type="Proteomes" id="UP000184212">
    <property type="component" value="Unassembled WGS sequence"/>
</dbReference>
<evidence type="ECO:0000256" key="1">
    <source>
        <dbReference type="ARBA" id="ARBA00022729"/>
    </source>
</evidence>
<dbReference type="SUPFAM" id="SSF69318">
    <property type="entry name" value="Integrin alpha N-terminal domain"/>
    <property type="match status" value="3"/>
</dbReference>
<proteinExistence type="predicted"/>
<sequence>MTSMRIPIVLAAALFGLLSCSKPASETPSPLFQKLEPGQTGVSFANLNHEDQGQHILAYEYFYNGGGVAAGDINNDGYVDLYFSSNQGENKLYLNKGNFTFEDITEKAGVGAKSGWKTGVAMVDINADGYLDIYVCRSGPQHEMLRQNALYINNQNLTFTNKAKDFGLDDNSYSTQAAFLDYDRDGDLDMFLLNHSRLTISNSYDITQRYKTTRVPYVGNKLFRNDNQKFVDVSDAMGIYGPASNYGLGMAYGDLNADGWPDLYTSNDYTEKDNVLLNDRGRFFNEVSDSLLTHMSQFSMGVDMADVNNDGRLDLVTLDMLPDNNQRQKEFFWPDRYDVYAAMVKSGRHHQYMRNMLHLNNGDGTFSEIGQLAGISNTDWSWSALIADYDNDGWQDLFVSNGFKRNFTSNDFLRYKIDLALKAQKGQRDATLQDVLNKMPSSKEHNYMFHNTNGIQFEDVSDTWGFAPKNLTNGTAYADLDNDGDLDLVMNNLDETAGIYRNDAANKKQNHYLTVRLKGNDGNTAGLGGTVHISVGGQSMTRSLCPYRGFQSSMEPALFFGLGKEQKIDWLWVQWPGGESQIIKNVAADQVLVLKQTEAINKGGRLRNATPPWFGKVERALPFRHKENAFIDFKVQPLLPRMYSTEGPALTSADVNKDGLADVFIGGAKGQRSALFIQHRDGTFTEKAQAWKDDTSEKTDAVFFDMDKDGDQDLYVVSGGYEYDTLDVALADHLYRNDGKGNFSAVALPALISSGSCVRPADLDRDGDLDLFVGGRIIPGRYPEAPRSYILLNDGKGNFTEQTQAIAPELLRPGMVTDALWMQIDLDEWPDLIVVGEWMPVKVFLNKKGKLEDQSKGYIDKNTEGWWSCMVAEDLDGDGDKDLVVGNFGMNNQFKATPERPVTLFAADIDNNGSIDPLMSYFIGDKSYPMPTRDELTDQLPSFKKKFPDYASYTQATLQTMLTPEDLKKGHMLQAFTFQTTWFRNDGTGFKAYPLPVQLQFSPVMALSVFDVNGDDHADIVATGNISAARSRFGKATGNFGTVMLGDGKGKFRLADPLSLTTGLSVRGDARRMILVDDKTLVVGVNNDFPQVYKLHLGTQILLGTVDADSSQTDKH</sequence>
<dbReference type="EMBL" id="FQWQ01000003">
    <property type="protein sequence ID" value="SHH60757.1"/>
    <property type="molecule type" value="Genomic_DNA"/>
</dbReference>
<evidence type="ECO:0000259" key="3">
    <source>
        <dbReference type="Pfam" id="PF07593"/>
    </source>
</evidence>
<dbReference type="STRING" id="947013.SAMN04488109_4597"/>
<evidence type="ECO:0000313" key="5">
    <source>
        <dbReference type="Proteomes" id="UP000184212"/>
    </source>
</evidence>
<organism evidence="4 5">
    <name type="scientific">Chryseolinea serpens</name>
    <dbReference type="NCBI Taxonomy" id="947013"/>
    <lineage>
        <taxon>Bacteria</taxon>
        <taxon>Pseudomonadati</taxon>
        <taxon>Bacteroidota</taxon>
        <taxon>Cytophagia</taxon>
        <taxon>Cytophagales</taxon>
        <taxon>Fulvivirgaceae</taxon>
        <taxon>Chryseolinea</taxon>
    </lineage>
</organism>
<dbReference type="PANTHER" id="PTHR16026">
    <property type="entry name" value="CARTILAGE ACIDIC PROTEIN 1"/>
    <property type="match status" value="1"/>
</dbReference>
<dbReference type="OrthoDB" id="1488345at2"/>
<dbReference type="RefSeq" id="WP_073138635.1">
    <property type="nucleotide sequence ID" value="NZ_FQWQ01000003.1"/>
</dbReference>
<keyword evidence="5" id="KW-1185">Reference proteome</keyword>
<gene>
    <name evidence="4" type="ORF">SAMN04488109_4597</name>
</gene>
<evidence type="ECO:0000256" key="2">
    <source>
        <dbReference type="SAM" id="SignalP"/>
    </source>
</evidence>
<dbReference type="Pfam" id="PF07593">
    <property type="entry name" value="UnbV_ASPIC"/>
    <property type="match status" value="1"/>
</dbReference>
<accession>A0A1M5UCR5</accession>
<dbReference type="PANTHER" id="PTHR16026:SF0">
    <property type="entry name" value="CARTILAGE ACIDIC PROTEIN 1"/>
    <property type="match status" value="1"/>
</dbReference>
<reference evidence="4 5" key="1">
    <citation type="submission" date="2016-11" db="EMBL/GenBank/DDBJ databases">
        <authorList>
            <person name="Jaros S."/>
            <person name="Januszkiewicz K."/>
            <person name="Wedrychowicz H."/>
        </authorList>
    </citation>
    <scope>NUCLEOTIDE SEQUENCE [LARGE SCALE GENOMIC DNA]</scope>
    <source>
        <strain evidence="4 5">DSM 24574</strain>
    </source>
</reference>
<feature type="signal peptide" evidence="2">
    <location>
        <begin position="1"/>
        <end position="24"/>
    </location>
</feature>
<dbReference type="AlphaFoldDB" id="A0A1M5UCR5"/>
<keyword evidence="1 2" id="KW-0732">Signal</keyword>
<dbReference type="Gene3D" id="2.130.10.130">
    <property type="entry name" value="Integrin alpha, N-terminal"/>
    <property type="match status" value="3"/>
</dbReference>
<name>A0A1M5UCR5_9BACT</name>
<dbReference type="Pfam" id="PF13517">
    <property type="entry name" value="FG-GAP_3"/>
    <property type="match status" value="6"/>
</dbReference>
<dbReference type="PROSITE" id="PS51257">
    <property type="entry name" value="PROKAR_LIPOPROTEIN"/>
    <property type="match status" value="1"/>
</dbReference>
<dbReference type="InterPro" id="IPR013517">
    <property type="entry name" value="FG-GAP"/>
</dbReference>
<dbReference type="InterPro" id="IPR028994">
    <property type="entry name" value="Integrin_alpha_N"/>
</dbReference>
<feature type="domain" description="ASPIC/UnbV" evidence="3">
    <location>
        <begin position="526"/>
        <end position="592"/>
    </location>
</feature>
<dbReference type="InterPro" id="IPR011519">
    <property type="entry name" value="UnbV_ASPIC"/>
</dbReference>
<evidence type="ECO:0000313" key="4">
    <source>
        <dbReference type="EMBL" id="SHH60757.1"/>
    </source>
</evidence>
<protein>
    <submittedName>
        <fullName evidence="4">Repeat domain-containing protein</fullName>
    </submittedName>
</protein>
<feature type="chain" id="PRO_5012002536" evidence="2">
    <location>
        <begin position="25"/>
        <end position="1116"/>
    </location>
</feature>